<dbReference type="Proteomes" id="UP000003835">
    <property type="component" value="Unassembled WGS sequence"/>
</dbReference>
<accession>B4VIL2</accession>
<dbReference type="eggNOG" id="ENOG5032PYT">
    <property type="taxonomic scope" value="Bacteria"/>
</dbReference>
<dbReference type="AlphaFoldDB" id="B4VIL2"/>
<dbReference type="HOGENOM" id="CLU_1335438_0_0_3"/>
<dbReference type="OrthoDB" id="573568at2"/>
<evidence type="ECO:0000313" key="1">
    <source>
        <dbReference type="EMBL" id="EDX78093.1"/>
    </source>
</evidence>
<organism evidence="1 2">
    <name type="scientific">Coleofasciculus chthonoplastes PCC 7420</name>
    <dbReference type="NCBI Taxonomy" id="118168"/>
    <lineage>
        <taxon>Bacteria</taxon>
        <taxon>Bacillati</taxon>
        <taxon>Cyanobacteriota</taxon>
        <taxon>Cyanophyceae</taxon>
        <taxon>Coleofasciculales</taxon>
        <taxon>Coleofasciculaceae</taxon>
        <taxon>Coleofasciculus</taxon>
    </lineage>
</organism>
<protein>
    <recommendedName>
        <fullName evidence="3">DUF4276 family protein</fullName>
    </recommendedName>
</protein>
<sequence>MKEIRYTLLSDGSSDKALLPILTWLLRLHGVECAIQSQWADFRRLPQQPQDHSKRIELSLNLYPCDLLFIHRDAEKEPREKRVSEIKKAVEGIRESVSVPFICVVPVRMTEAWLLFDEAAIRRAAENPRGKQPLNLPNLSKCEELPDPKQYLCQLLRQASGLTGRRLKKFRAREREKIQRIAELIDDFSALQSLSAFQLLEADIKQMLKRQSW</sequence>
<dbReference type="RefSeq" id="WP_006098529.1">
    <property type="nucleotide sequence ID" value="NZ_DS989842.1"/>
</dbReference>
<dbReference type="STRING" id="118168.MC7420_7831"/>
<evidence type="ECO:0008006" key="3">
    <source>
        <dbReference type="Google" id="ProtNLM"/>
    </source>
</evidence>
<keyword evidence="2" id="KW-1185">Reference proteome</keyword>
<gene>
    <name evidence="1" type="ORF">MC7420_7831</name>
</gene>
<reference evidence="1 2" key="1">
    <citation type="submission" date="2008-07" db="EMBL/GenBank/DDBJ databases">
        <authorList>
            <person name="Tandeau de Marsac N."/>
            <person name="Ferriera S."/>
            <person name="Johnson J."/>
            <person name="Kravitz S."/>
            <person name="Beeson K."/>
            <person name="Sutton G."/>
            <person name="Rogers Y.-H."/>
            <person name="Friedman R."/>
            <person name="Frazier M."/>
            <person name="Venter J.C."/>
        </authorList>
    </citation>
    <scope>NUCLEOTIDE SEQUENCE [LARGE SCALE GENOMIC DNA]</scope>
    <source>
        <strain evidence="1 2">PCC 7420</strain>
    </source>
</reference>
<proteinExistence type="predicted"/>
<name>B4VIL2_9CYAN</name>
<evidence type="ECO:0000313" key="2">
    <source>
        <dbReference type="Proteomes" id="UP000003835"/>
    </source>
</evidence>
<dbReference type="EMBL" id="DS989842">
    <property type="protein sequence ID" value="EDX78093.1"/>
    <property type="molecule type" value="Genomic_DNA"/>
</dbReference>